<dbReference type="SUPFAM" id="SSF50494">
    <property type="entry name" value="Trypsin-like serine proteases"/>
    <property type="match status" value="1"/>
</dbReference>
<dbReference type="SMART" id="SM00020">
    <property type="entry name" value="Tryp_SPc"/>
    <property type="match status" value="1"/>
</dbReference>
<keyword evidence="8" id="KW-1185">Reference proteome</keyword>
<gene>
    <name evidence="7" type="ORF">MAR_036680</name>
</gene>
<evidence type="ECO:0000256" key="3">
    <source>
        <dbReference type="PROSITE-ProRule" id="PRU00124"/>
    </source>
</evidence>
<feature type="domain" description="Peptidase S1" evidence="6">
    <location>
        <begin position="300"/>
        <end position="487"/>
    </location>
</feature>
<dbReference type="Gene3D" id="2.40.10.10">
    <property type="entry name" value="Trypsin-like serine proteases"/>
    <property type="match status" value="2"/>
</dbReference>
<dbReference type="Gene3D" id="2.60.120.290">
    <property type="entry name" value="Spermadhesin, CUB domain"/>
    <property type="match status" value="1"/>
</dbReference>
<dbReference type="Gene3D" id="4.10.400.10">
    <property type="entry name" value="Low-density Lipoprotein Receptor"/>
    <property type="match status" value="1"/>
</dbReference>
<dbReference type="PROSITE" id="PS50240">
    <property type="entry name" value="TRYPSIN_DOM"/>
    <property type="match status" value="1"/>
</dbReference>
<dbReference type="SMART" id="SM00192">
    <property type="entry name" value="LDLa"/>
    <property type="match status" value="1"/>
</dbReference>
<dbReference type="Proteomes" id="UP001164746">
    <property type="component" value="Chromosome 13"/>
</dbReference>
<dbReference type="PROSITE" id="PS00134">
    <property type="entry name" value="TRYPSIN_HIS"/>
    <property type="match status" value="1"/>
</dbReference>
<dbReference type="InterPro" id="IPR036055">
    <property type="entry name" value="LDL_receptor-like_sf"/>
</dbReference>
<dbReference type="EMBL" id="CP111024">
    <property type="protein sequence ID" value="WAR23011.1"/>
    <property type="molecule type" value="Genomic_DNA"/>
</dbReference>
<feature type="disulfide bond" evidence="3">
    <location>
        <begin position="162"/>
        <end position="174"/>
    </location>
</feature>
<dbReference type="InterPro" id="IPR001314">
    <property type="entry name" value="Peptidase_S1A"/>
</dbReference>
<dbReference type="PROSITE" id="PS01180">
    <property type="entry name" value="CUB"/>
    <property type="match status" value="1"/>
</dbReference>
<dbReference type="Pfam" id="PF00089">
    <property type="entry name" value="Trypsin"/>
    <property type="match status" value="2"/>
</dbReference>
<dbReference type="PANTHER" id="PTHR24252:SF7">
    <property type="entry name" value="HYALIN"/>
    <property type="match status" value="1"/>
</dbReference>
<name>A0ABY7FQ19_MYAAR</name>
<evidence type="ECO:0000313" key="7">
    <source>
        <dbReference type="EMBL" id="WAR23011.1"/>
    </source>
</evidence>
<dbReference type="CDD" id="cd00190">
    <property type="entry name" value="Tryp_SPc"/>
    <property type="match status" value="1"/>
</dbReference>
<evidence type="ECO:0000313" key="8">
    <source>
        <dbReference type="Proteomes" id="UP001164746"/>
    </source>
</evidence>
<dbReference type="InterPro" id="IPR018114">
    <property type="entry name" value="TRYPSIN_HIS"/>
</dbReference>
<organism evidence="7 8">
    <name type="scientific">Mya arenaria</name>
    <name type="common">Soft-shell clam</name>
    <dbReference type="NCBI Taxonomy" id="6604"/>
    <lineage>
        <taxon>Eukaryota</taxon>
        <taxon>Metazoa</taxon>
        <taxon>Spiralia</taxon>
        <taxon>Lophotrochozoa</taxon>
        <taxon>Mollusca</taxon>
        <taxon>Bivalvia</taxon>
        <taxon>Autobranchia</taxon>
        <taxon>Heteroconchia</taxon>
        <taxon>Euheterodonta</taxon>
        <taxon>Imparidentia</taxon>
        <taxon>Neoheterodontei</taxon>
        <taxon>Myida</taxon>
        <taxon>Myoidea</taxon>
        <taxon>Myidae</taxon>
        <taxon>Mya</taxon>
    </lineage>
</organism>
<feature type="disulfide bond" evidence="3">
    <location>
        <begin position="181"/>
        <end position="196"/>
    </location>
</feature>
<evidence type="ECO:0000259" key="6">
    <source>
        <dbReference type="PROSITE" id="PS50240"/>
    </source>
</evidence>
<dbReference type="InterPro" id="IPR023415">
    <property type="entry name" value="LDLR_class-A_CS"/>
</dbReference>
<keyword evidence="1 3" id="KW-1015">Disulfide bond</keyword>
<dbReference type="PROSITE" id="PS01209">
    <property type="entry name" value="LDLRA_1"/>
    <property type="match status" value="1"/>
</dbReference>
<protein>
    <submittedName>
        <fullName evidence="7">ENTK-like protein</fullName>
    </submittedName>
</protein>
<comment type="caution">
    <text evidence="2">Lacks conserved residue(s) required for the propagation of feature annotation.</text>
</comment>
<dbReference type="SUPFAM" id="SSF57424">
    <property type="entry name" value="LDL receptor-like module"/>
    <property type="match status" value="1"/>
</dbReference>
<dbReference type="PROSITE" id="PS50060">
    <property type="entry name" value="MAM_2"/>
    <property type="match status" value="1"/>
</dbReference>
<dbReference type="InterPro" id="IPR035914">
    <property type="entry name" value="Sperma_CUB_dom_sf"/>
</dbReference>
<dbReference type="InterPro" id="IPR000998">
    <property type="entry name" value="MAM_dom"/>
</dbReference>
<proteinExistence type="predicted"/>
<dbReference type="PROSITE" id="PS50068">
    <property type="entry name" value="LDLRA_2"/>
    <property type="match status" value="1"/>
</dbReference>
<evidence type="ECO:0000259" key="5">
    <source>
        <dbReference type="PROSITE" id="PS50060"/>
    </source>
</evidence>
<dbReference type="CDD" id="cd00112">
    <property type="entry name" value="LDLa"/>
    <property type="match status" value="1"/>
</dbReference>
<dbReference type="InterPro" id="IPR043504">
    <property type="entry name" value="Peptidase_S1_PA_chymotrypsin"/>
</dbReference>
<accession>A0ABY7FQ19</accession>
<dbReference type="InterPro" id="IPR002172">
    <property type="entry name" value="LDrepeatLR_classA_rpt"/>
</dbReference>
<dbReference type="PRINTS" id="PR00722">
    <property type="entry name" value="CHYMOTRYPSIN"/>
</dbReference>
<dbReference type="InterPro" id="IPR009003">
    <property type="entry name" value="Peptidase_S1_PA"/>
</dbReference>
<feature type="disulfide bond" evidence="2">
    <location>
        <begin position="25"/>
        <end position="42"/>
    </location>
</feature>
<feature type="domain" description="CUB" evidence="4">
    <location>
        <begin position="1"/>
        <end position="112"/>
    </location>
</feature>
<sequence length="622" mass="67901">MCETTFVNEIKISIRDFDLELQSACKWDYLSVQNSTFEVRFCGWLDTLQQITSYSSCSPNYLRTVNAKDNQQLCLLQTGTDVTLKATKSLRFVFRSDTVISKRGFKISLETLQTSNEGFDQTPVRAAPRAGYRVAAGRSVCHRNGAVMARSIVLTAATNTTCTENQFQCSNGSCIRLQLRCDGQTHCPFNEDETGCVTLSDGWSGGVAVQIGGEGHKLCFSQSMANGSTALCRQAGLRYATEVTAIKITEHTGKFASITDHGGNISFTSCESCDLDKTTLLACSDEGCGQKSNEYRKKRVIGGSVSAKGEWPWIVGLRIGSGNVICGGSIIGESWVLTAGHCVNDLAQNPQEVSIVSGVSDINDDSRQVRFASEIVIHPDYNFIYNADIALIRLQRPFTFTSDISTCGELYSYKTYIRDSMMCAGYTGGGIDACKGDSGSGLMCEVDNGRWTLAGVVSWGDMCGQTNRPGVYTSVTAFVDWIDEVTVDTQPTVNCTFEDGWCGYTDASSGDYFWTRQPADKFIKANEFLSCDFSDRNSCLFTESTDRNAVSWMLKSNDKNGNYIVAGGNKSTFGFMAISQLISPPLTSLFTGLPHCVHFKVNKFSNSTANLILATYVSIGDD</sequence>
<reference evidence="7" key="1">
    <citation type="submission" date="2022-11" db="EMBL/GenBank/DDBJ databases">
        <title>Centuries of genome instability and evolution in soft-shell clam transmissible cancer (bioRxiv).</title>
        <authorList>
            <person name="Hart S.F.M."/>
            <person name="Yonemitsu M.A."/>
            <person name="Giersch R.M."/>
            <person name="Beal B.F."/>
            <person name="Arriagada G."/>
            <person name="Davis B.W."/>
            <person name="Ostrander E.A."/>
            <person name="Goff S.P."/>
            <person name="Metzger M.J."/>
        </authorList>
    </citation>
    <scope>NUCLEOTIDE SEQUENCE</scope>
    <source>
        <strain evidence="7">MELC-2E11</strain>
        <tissue evidence="7">Siphon/mantle</tissue>
    </source>
</reference>
<evidence type="ECO:0000256" key="2">
    <source>
        <dbReference type="PROSITE-ProRule" id="PRU00059"/>
    </source>
</evidence>
<dbReference type="InterPro" id="IPR000859">
    <property type="entry name" value="CUB_dom"/>
</dbReference>
<evidence type="ECO:0000259" key="4">
    <source>
        <dbReference type="PROSITE" id="PS01180"/>
    </source>
</evidence>
<dbReference type="PANTHER" id="PTHR24252">
    <property type="entry name" value="ACROSIN-RELATED"/>
    <property type="match status" value="1"/>
</dbReference>
<evidence type="ECO:0000256" key="1">
    <source>
        <dbReference type="ARBA" id="ARBA00023157"/>
    </source>
</evidence>
<dbReference type="InterPro" id="IPR001254">
    <property type="entry name" value="Trypsin_dom"/>
</dbReference>
<feature type="domain" description="MAM" evidence="5">
    <location>
        <begin position="493"/>
        <end position="599"/>
    </location>
</feature>
<dbReference type="Pfam" id="PF00057">
    <property type="entry name" value="Ldl_recept_a"/>
    <property type="match status" value="1"/>
</dbReference>
<feature type="disulfide bond" evidence="3">
    <location>
        <begin position="169"/>
        <end position="187"/>
    </location>
</feature>